<organism evidence="1">
    <name type="scientific">Aphanomyces astaci</name>
    <name type="common">Crayfish plague agent</name>
    <dbReference type="NCBI Taxonomy" id="112090"/>
    <lineage>
        <taxon>Eukaryota</taxon>
        <taxon>Sar</taxon>
        <taxon>Stramenopiles</taxon>
        <taxon>Oomycota</taxon>
        <taxon>Saprolegniomycetes</taxon>
        <taxon>Saprolegniales</taxon>
        <taxon>Verrucalvaceae</taxon>
        <taxon>Aphanomyces</taxon>
    </lineage>
</organism>
<dbReference type="EMBL" id="KI913161">
    <property type="protein sequence ID" value="ETV71324.1"/>
    <property type="molecule type" value="Genomic_DNA"/>
</dbReference>
<accession>W4FWZ8</accession>
<dbReference type="VEuPathDB" id="FungiDB:H257_13451"/>
<protein>
    <submittedName>
        <fullName evidence="1">Uncharacterized protein</fullName>
    </submittedName>
</protein>
<dbReference type="RefSeq" id="XP_009839264.1">
    <property type="nucleotide sequence ID" value="XM_009840962.1"/>
</dbReference>
<gene>
    <name evidence="1" type="ORF">H257_13451</name>
</gene>
<dbReference type="OrthoDB" id="120337at2759"/>
<name>W4FWZ8_APHAT</name>
<evidence type="ECO:0000313" key="1">
    <source>
        <dbReference type="EMBL" id="ETV71324.1"/>
    </source>
</evidence>
<sequence length="236" mass="26525">MQPSLFSASPIEAAFARQNARIAARSVAGEGGEGAGGDCVGGHPRKRKLQQVVTISDRVRVMRWMINDALENGEKGVNVRTIAKFPAQFRGEYKKSVSGLGNSTRKVAVLKAVSGRGPKTAPWVLQTHDDLYLEFRRLKALGVKFSASLLRLIAKDVIRQSDLVYNSAYIDQMDQKPIMEKITPRWIQLFMERYNIMYRSQTGKLLVSPQKLDHIERSVAYHFGVLHRGFESGQYD</sequence>
<proteinExistence type="predicted"/>
<dbReference type="AlphaFoldDB" id="W4FWZ8"/>
<dbReference type="GeneID" id="20815447"/>
<reference evidence="1" key="1">
    <citation type="submission" date="2013-12" db="EMBL/GenBank/DDBJ databases">
        <title>The Genome Sequence of Aphanomyces astaci APO3.</title>
        <authorList>
            <consortium name="The Broad Institute Genomics Platform"/>
            <person name="Russ C."/>
            <person name="Tyler B."/>
            <person name="van West P."/>
            <person name="Dieguez-Uribeondo J."/>
            <person name="Young S.K."/>
            <person name="Zeng Q."/>
            <person name="Gargeya S."/>
            <person name="Fitzgerald M."/>
            <person name="Abouelleil A."/>
            <person name="Alvarado L."/>
            <person name="Chapman S.B."/>
            <person name="Gainer-Dewar J."/>
            <person name="Goldberg J."/>
            <person name="Griggs A."/>
            <person name="Gujja S."/>
            <person name="Hansen M."/>
            <person name="Howarth C."/>
            <person name="Imamovic A."/>
            <person name="Ireland A."/>
            <person name="Larimer J."/>
            <person name="McCowan C."/>
            <person name="Murphy C."/>
            <person name="Pearson M."/>
            <person name="Poon T.W."/>
            <person name="Priest M."/>
            <person name="Roberts A."/>
            <person name="Saif S."/>
            <person name="Shea T."/>
            <person name="Sykes S."/>
            <person name="Wortman J."/>
            <person name="Nusbaum C."/>
            <person name="Birren B."/>
        </authorList>
    </citation>
    <scope>NUCLEOTIDE SEQUENCE [LARGE SCALE GENOMIC DNA]</scope>
    <source>
        <strain evidence="1">APO3</strain>
    </source>
</reference>